<evidence type="ECO:0000313" key="2">
    <source>
        <dbReference type="EMBL" id="GAI80997.1"/>
    </source>
</evidence>
<proteinExistence type="predicted"/>
<comment type="caution">
    <text evidence="2">The sequence shown here is derived from an EMBL/GenBank/DDBJ whole genome shotgun (WGS) entry which is preliminary data.</text>
</comment>
<evidence type="ECO:0000256" key="1">
    <source>
        <dbReference type="SAM" id="MobiDB-lite"/>
    </source>
</evidence>
<organism evidence="2">
    <name type="scientific">marine sediment metagenome</name>
    <dbReference type="NCBI Taxonomy" id="412755"/>
    <lineage>
        <taxon>unclassified sequences</taxon>
        <taxon>metagenomes</taxon>
        <taxon>ecological metagenomes</taxon>
    </lineage>
</organism>
<accession>X1RJU0</accession>
<protein>
    <submittedName>
        <fullName evidence="2">Uncharacterized protein</fullName>
    </submittedName>
</protein>
<dbReference type="EMBL" id="BARW01006808">
    <property type="protein sequence ID" value="GAI80997.1"/>
    <property type="molecule type" value="Genomic_DNA"/>
</dbReference>
<name>X1RJU0_9ZZZZ</name>
<gene>
    <name evidence="2" type="ORF">S12H4_14283</name>
</gene>
<reference evidence="2" key="1">
    <citation type="journal article" date="2014" name="Front. Microbiol.">
        <title>High frequency of phylogenetically diverse reductive dehalogenase-homologous genes in deep subseafloor sedimentary metagenomes.</title>
        <authorList>
            <person name="Kawai M."/>
            <person name="Futagami T."/>
            <person name="Toyoda A."/>
            <person name="Takaki Y."/>
            <person name="Nishi S."/>
            <person name="Hori S."/>
            <person name="Arai W."/>
            <person name="Tsubouchi T."/>
            <person name="Morono Y."/>
            <person name="Uchiyama I."/>
            <person name="Ito T."/>
            <person name="Fujiyama A."/>
            <person name="Inagaki F."/>
            <person name="Takami H."/>
        </authorList>
    </citation>
    <scope>NUCLEOTIDE SEQUENCE</scope>
    <source>
        <strain evidence="2">Expedition CK06-06</strain>
    </source>
</reference>
<dbReference type="AlphaFoldDB" id="X1RJU0"/>
<feature type="region of interest" description="Disordered" evidence="1">
    <location>
        <begin position="27"/>
        <end position="119"/>
    </location>
</feature>
<sequence>MIELYKEWRQRAQGVKEVEEYIDAEYSLLDEKPPPKPGGKSGGKTAAKVAKKVDEKSTSKKVSGPEGKFGAEAEEEEAATESQKRSGAPAAKDITEDDVPMSFLSSGHDPFTPKSKCSV</sequence>